<dbReference type="Pfam" id="PF02525">
    <property type="entry name" value="Flavodoxin_2"/>
    <property type="match status" value="1"/>
</dbReference>
<dbReference type="EMBL" id="LSTR01000028">
    <property type="protein sequence ID" value="OAH44716.1"/>
    <property type="molecule type" value="Genomic_DNA"/>
</dbReference>
<keyword evidence="2" id="KW-0560">Oxidoreductase</keyword>
<evidence type="ECO:0000313" key="4">
    <source>
        <dbReference type="EMBL" id="OAH44716.1"/>
    </source>
</evidence>
<dbReference type="Gene3D" id="3.40.50.360">
    <property type="match status" value="1"/>
</dbReference>
<comment type="caution">
    <text evidence="4">The sequence shown here is derived from an EMBL/GenBank/DDBJ whole genome shotgun (WGS) entry which is preliminary data.</text>
</comment>
<dbReference type="AlphaFoldDB" id="A0A177JVA6"/>
<reference evidence="4 5" key="1">
    <citation type="submission" date="2016-02" db="EMBL/GenBank/DDBJ databases">
        <authorList>
            <person name="Wen L."/>
            <person name="He K."/>
            <person name="Yang H."/>
        </authorList>
    </citation>
    <scope>NUCLEOTIDE SEQUENCE [LARGE SCALE GENOMIC DNA]</scope>
    <source>
        <strain evidence="4 5">CD09_2</strain>
    </source>
</reference>
<dbReference type="RefSeq" id="WP_081260990.1">
    <property type="nucleotide sequence ID" value="NZ_DAIQKB010000046.1"/>
</dbReference>
<evidence type="ECO:0000256" key="1">
    <source>
        <dbReference type="ARBA" id="ARBA00006252"/>
    </source>
</evidence>
<comment type="similarity">
    <text evidence="1">Belongs to the NAD(P)H dehydrogenase (quinone) family.</text>
</comment>
<dbReference type="OrthoDB" id="9798454at2"/>
<dbReference type="InterPro" id="IPR029039">
    <property type="entry name" value="Flavoprotein-like_sf"/>
</dbReference>
<gene>
    <name evidence="4" type="ORF">AX777_20825</name>
</gene>
<organism evidence="4 5">
    <name type="scientific">Sphingobium yanoikuyae</name>
    <name type="common">Sphingomonas yanoikuyae</name>
    <dbReference type="NCBI Taxonomy" id="13690"/>
    <lineage>
        <taxon>Bacteria</taxon>
        <taxon>Pseudomonadati</taxon>
        <taxon>Pseudomonadota</taxon>
        <taxon>Alphaproteobacteria</taxon>
        <taxon>Sphingomonadales</taxon>
        <taxon>Sphingomonadaceae</taxon>
        <taxon>Sphingobium</taxon>
    </lineage>
</organism>
<dbReference type="PANTHER" id="PTHR10204:SF34">
    <property type="entry name" value="NAD(P)H DEHYDROGENASE [QUINONE] 1 ISOFORM 1"/>
    <property type="match status" value="1"/>
</dbReference>
<dbReference type="GO" id="GO:0003955">
    <property type="term" value="F:NAD(P)H dehydrogenase (quinone) activity"/>
    <property type="evidence" value="ECO:0007669"/>
    <property type="project" value="TreeGrafter"/>
</dbReference>
<dbReference type="Proteomes" id="UP000077262">
    <property type="component" value="Unassembled WGS sequence"/>
</dbReference>
<dbReference type="InterPro" id="IPR003680">
    <property type="entry name" value="Flavodoxin_fold"/>
</dbReference>
<feature type="domain" description="Flavodoxin-like fold" evidence="3">
    <location>
        <begin position="10"/>
        <end position="103"/>
    </location>
</feature>
<proteinExistence type="inferred from homology"/>
<evidence type="ECO:0000259" key="3">
    <source>
        <dbReference type="Pfam" id="PF02525"/>
    </source>
</evidence>
<evidence type="ECO:0000256" key="2">
    <source>
        <dbReference type="ARBA" id="ARBA00023002"/>
    </source>
</evidence>
<dbReference type="InterPro" id="IPR051545">
    <property type="entry name" value="NAD(P)H_dehydrogenase_qn"/>
</dbReference>
<sequence>MADSPAARGRHTIILAHPDPGSFNAAVADAYADAVREYGQEATIRDLYAMGFDPLLKNEERPDRRGSSLSRDVRAELDALTGSDVIALVYPIWFGMPPAMLKG</sequence>
<dbReference type="PANTHER" id="PTHR10204">
    <property type="entry name" value="NAD P H OXIDOREDUCTASE-RELATED"/>
    <property type="match status" value="1"/>
</dbReference>
<evidence type="ECO:0000313" key="5">
    <source>
        <dbReference type="Proteomes" id="UP000077262"/>
    </source>
</evidence>
<dbReference type="GO" id="GO:0005829">
    <property type="term" value="C:cytosol"/>
    <property type="evidence" value="ECO:0007669"/>
    <property type="project" value="TreeGrafter"/>
</dbReference>
<dbReference type="SUPFAM" id="SSF52218">
    <property type="entry name" value="Flavoproteins"/>
    <property type="match status" value="1"/>
</dbReference>
<accession>A0A177JVA6</accession>
<protein>
    <recommendedName>
        <fullName evidence="3">Flavodoxin-like fold domain-containing protein</fullName>
    </recommendedName>
</protein>
<name>A0A177JVA6_SPHYA</name>